<dbReference type="EMBL" id="JADCUA010000027">
    <property type="protein sequence ID" value="KAH9831171.1"/>
    <property type="molecule type" value="Genomic_DNA"/>
</dbReference>
<proteinExistence type="predicted"/>
<evidence type="ECO:0000313" key="1">
    <source>
        <dbReference type="EMBL" id="KAH9831171.1"/>
    </source>
</evidence>
<name>A0ABQ8K2X9_9APHY</name>
<sequence length="208" mass="23309">MGLYILTSKTKHDCIVCQTIIHDREIRLHCGHYYHVECLLHLVEASTHDQSLFPPSCCQQPIRERVFKRYMPPALASTYREKVAEFSTVRRVYCSNLACSRFLGPRTDAPDAINYYCAVCSARTCSSCRLTVSPAPGGPQHVCKADRSQREVLDLARRRGWTRCPACDQMIELHSGCYHMTSATSAGARGRRVLARSGNKSSSANSVH</sequence>
<dbReference type="GeneID" id="72006599"/>
<dbReference type="Gene3D" id="3.30.40.10">
    <property type="entry name" value="Zinc/RING finger domain, C3HC4 (zinc finger)"/>
    <property type="match status" value="1"/>
</dbReference>
<evidence type="ECO:0008006" key="3">
    <source>
        <dbReference type="Google" id="ProtNLM"/>
    </source>
</evidence>
<dbReference type="PANTHER" id="PTHR11685">
    <property type="entry name" value="RBR FAMILY RING FINGER AND IBR DOMAIN-CONTAINING"/>
    <property type="match status" value="1"/>
</dbReference>
<organism evidence="1 2">
    <name type="scientific">Rhodofomes roseus</name>
    <dbReference type="NCBI Taxonomy" id="34475"/>
    <lineage>
        <taxon>Eukaryota</taxon>
        <taxon>Fungi</taxon>
        <taxon>Dikarya</taxon>
        <taxon>Basidiomycota</taxon>
        <taxon>Agaricomycotina</taxon>
        <taxon>Agaricomycetes</taxon>
        <taxon>Polyporales</taxon>
        <taxon>Rhodofomes</taxon>
    </lineage>
</organism>
<dbReference type="Gene3D" id="1.20.120.1750">
    <property type="match status" value="1"/>
</dbReference>
<gene>
    <name evidence="1" type="ORF">C8Q71DRAFT_799078</name>
</gene>
<dbReference type="SUPFAM" id="SSF57850">
    <property type="entry name" value="RING/U-box"/>
    <property type="match status" value="1"/>
</dbReference>
<comment type="caution">
    <text evidence="1">The sequence shown here is derived from an EMBL/GenBank/DDBJ whole genome shotgun (WGS) entry which is preliminary data.</text>
</comment>
<evidence type="ECO:0000313" key="2">
    <source>
        <dbReference type="Proteomes" id="UP000814176"/>
    </source>
</evidence>
<dbReference type="InterPro" id="IPR013083">
    <property type="entry name" value="Znf_RING/FYVE/PHD"/>
</dbReference>
<reference evidence="1 2" key="1">
    <citation type="journal article" date="2021" name="Environ. Microbiol.">
        <title>Gene family expansions and transcriptome signatures uncover fungal adaptations to wood decay.</title>
        <authorList>
            <person name="Hage H."/>
            <person name="Miyauchi S."/>
            <person name="Viragh M."/>
            <person name="Drula E."/>
            <person name="Min B."/>
            <person name="Chaduli D."/>
            <person name="Navarro D."/>
            <person name="Favel A."/>
            <person name="Norest M."/>
            <person name="Lesage-Meessen L."/>
            <person name="Balint B."/>
            <person name="Merenyi Z."/>
            <person name="de Eugenio L."/>
            <person name="Morin E."/>
            <person name="Martinez A.T."/>
            <person name="Baldrian P."/>
            <person name="Stursova M."/>
            <person name="Martinez M.J."/>
            <person name="Novotny C."/>
            <person name="Magnuson J.K."/>
            <person name="Spatafora J.W."/>
            <person name="Maurice S."/>
            <person name="Pangilinan J."/>
            <person name="Andreopoulos W."/>
            <person name="LaButti K."/>
            <person name="Hundley H."/>
            <person name="Na H."/>
            <person name="Kuo A."/>
            <person name="Barry K."/>
            <person name="Lipzen A."/>
            <person name="Henrissat B."/>
            <person name="Riley R."/>
            <person name="Ahrendt S."/>
            <person name="Nagy L.G."/>
            <person name="Grigoriev I.V."/>
            <person name="Martin F."/>
            <person name="Rosso M.N."/>
        </authorList>
    </citation>
    <scope>NUCLEOTIDE SEQUENCE [LARGE SCALE GENOMIC DNA]</scope>
    <source>
        <strain evidence="1 2">CIRM-BRFM 1785</strain>
    </source>
</reference>
<keyword evidence="2" id="KW-1185">Reference proteome</keyword>
<protein>
    <recommendedName>
        <fullName evidence="3">RING-type domain-containing protein</fullName>
    </recommendedName>
</protein>
<dbReference type="Proteomes" id="UP000814176">
    <property type="component" value="Unassembled WGS sequence"/>
</dbReference>
<dbReference type="InterPro" id="IPR031127">
    <property type="entry name" value="E3_UB_ligase_RBR"/>
</dbReference>
<dbReference type="RefSeq" id="XP_047774332.1">
    <property type="nucleotide sequence ID" value="XM_047925867.1"/>
</dbReference>
<accession>A0ABQ8K2X9</accession>